<protein>
    <submittedName>
        <fullName evidence="2">Uncharacterized protein</fullName>
    </submittedName>
</protein>
<name>B1YHZ1_EXIS2</name>
<accession>B1YHZ1</accession>
<gene>
    <name evidence="2" type="ordered locus">Exig_0289</name>
</gene>
<evidence type="ECO:0000313" key="2">
    <source>
        <dbReference type="EMBL" id="ACB59775.1"/>
    </source>
</evidence>
<dbReference type="AlphaFoldDB" id="B1YHZ1"/>
<evidence type="ECO:0000256" key="1">
    <source>
        <dbReference type="SAM" id="SignalP"/>
    </source>
</evidence>
<dbReference type="Proteomes" id="UP000001681">
    <property type="component" value="Chromosome"/>
</dbReference>
<feature type="signal peptide" evidence="1">
    <location>
        <begin position="1"/>
        <end position="25"/>
    </location>
</feature>
<sequence length="65" mass="6892">MKMKKSYLAVPLSAALLIPAAGVSAHGHEDHSKMSHSSGKVSLDFSSPASDLRATLDQLLSEHAY</sequence>
<reference evidence="2 3" key="2">
    <citation type="journal article" date="2008" name="BMC Genomics">
        <title>Architecture of thermal adaptation in an Exiguobacterium sibiricum strain isolated from 3 million year old permafrost: a genome and transcriptome approach.</title>
        <authorList>
            <person name="Rodrigues D.F."/>
            <person name="Ivanova N."/>
            <person name="He Z."/>
            <person name="Huebner M."/>
            <person name="Zhou J."/>
            <person name="Tiedje J.M."/>
        </authorList>
    </citation>
    <scope>NUCLEOTIDE SEQUENCE [LARGE SCALE GENOMIC DNA]</scope>
    <source>
        <strain evidence="3">DSM 17290 / CIP 109462 / JCM 13490 / 255-15</strain>
    </source>
</reference>
<dbReference type="OrthoDB" id="2657432at2"/>
<dbReference type="EMBL" id="CP001022">
    <property type="protein sequence ID" value="ACB59775.1"/>
    <property type="molecule type" value="Genomic_DNA"/>
</dbReference>
<dbReference type="KEGG" id="esi:Exig_0289"/>
<dbReference type="RefSeq" id="WP_012369200.1">
    <property type="nucleotide sequence ID" value="NC_010556.1"/>
</dbReference>
<feature type="chain" id="PRO_5038484526" evidence="1">
    <location>
        <begin position="26"/>
        <end position="65"/>
    </location>
</feature>
<organism evidence="2 3">
    <name type="scientific">Exiguobacterium sibiricum (strain DSM 17290 / CCUG 55495 / CIP 109462 / JCM 13490 / 255-15)</name>
    <dbReference type="NCBI Taxonomy" id="262543"/>
    <lineage>
        <taxon>Bacteria</taxon>
        <taxon>Bacillati</taxon>
        <taxon>Bacillota</taxon>
        <taxon>Bacilli</taxon>
        <taxon>Bacillales</taxon>
        <taxon>Bacillales Family XII. Incertae Sedis</taxon>
        <taxon>Exiguobacterium</taxon>
    </lineage>
</organism>
<reference evidence="3" key="3">
    <citation type="submission" date="2008-04" db="EMBL/GenBank/DDBJ databases">
        <title>Complete sequence of chromosome of Exiguobacterium sibiricum 255-15.</title>
        <authorList>
            <consortium name="US DOE Joint Genome Institute"/>
            <person name="Copeland A."/>
            <person name="Lucas S."/>
            <person name="Lapidus A."/>
            <person name="Glavina del Rio T."/>
            <person name="Dalin E."/>
            <person name="Tice H."/>
            <person name="Bruce D."/>
            <person name="Goodwin L."/>
            <person name="Pitluck S."/>
            <person name="Kiss H."/>
            <person name="Chertkov O."/>
            <person name="Monk C."/>
            <person name="Brettin T."/>
            <person name="Detter J.C."/>
            <person name="Han C."/>
            <person name="Kuske C.R."/>
            <person name="Schmutz J."/>
            <person name="Larimer F."/>
            <person name="Land M."/>
            <person name="Hauser L."/>
            <person name="Kyrpides N."/>
            <person name="Mikhailova N."/>
            <person name="Vishnivetskaya T."/>
            <person name="Rodrigues D.F."/>
            <person name="Gilichinsky D."/>
            <person name="Tiedje J."/>
            <person name="Richardson P."/>
        </authorList>
    </citation>
    <scope>NUCLEOTIDE SEQUENCE [LARGE SCALE GENOMIC DNA]</scope>
    <source>
        <strain evidence="3">DSM 17290 / CIP 109462 / JCM 13490 / 255-15</strain>
    </source>
</reference>
<evidence type="ECO:0000313" key="3">
    <source>
        <dbReference type="Proteomes" id="UP000001681"/>
    </source>
</evidence>
<proteinExistence type="predicted"/>
<reference evidence="2 3" key="1">
    <citation type="journal article" date="2006" name="Extremophiles">
        <title>Characterization of Exiguobacterium isolates from the Siberian permafrost. Description of Exiguobacterium sibiricum sp. nov.</title>
        <authorList>
            <person name="Rodrigues D.F."/>
            <person name="Goris J."/>
            <person name="Vishnivetskaya T."/>
            <person name="Gilichinsky D."/>
            <person name="Thomashow M.F."/>
            <person name="Tiedje J.M."/>
        </authorList>
    </citation>
    <scope>NUCLEOTIDE SEQUENCE [LARGE SCALE GENOMIC DNA]</scope>
    <source>
        <strain evidence="3">DSM 17290 / CIP 109462 / JCM 13490 / 255-15</strain>
    </source>
</reference>
<keyword evidence="1" id="KW-0732">Signal</keyword>
<keyword evidence="3" id="KW-1185">Reference proteome</keyword>
<dbReference type="HOGENOM" id="CLU_189834_0_0_9"/>
<dbReference type="STRING" id="262543.Exig_0289"/>